<dbReference type="AlphaFoldDB" id="A0A1G7RY47"/>
<name>A0A1G7RY47_9LACT</name>
<gene>
    <name evidence="1" type="ORF">SAMN05421791_103223</name>
</gene>
<sequence>MTKDVISKVRIGTLDFNDPFFQTLRDDYEGFDKWLEKNLMKKHMFFLRIIK</sequence>
<evidence type="ECO:0000313" key="2">
    <source>
        <dbReference type="Proteomes" id="UP000199708"/>
    </source>
</evidence>
<accession>A0A1G7RY47</accession>
<evidence type="ECO:0000313" key="1">
    <source>
        <dbReference type="EMBL" id="SDG15698.1"/>
    </source>
</evidence>
<proteinExistence type="predicted"/>
<dbReference type="Proteomes" id="UP000199708">
    <property type="component" value="Unassembled WGS sequence"/>
</dbReference>
<protein>
    <submittedName>
        <fullName evidence="1">Uncharacterized protein</fullName>
    </submittedName>
</protein>
<dbReference type="EMBL" id="FNCK01000003">
    <property type="protein sequence ID" value="SDG15698.1"/>
    <property type="molecule type" value="Genomic_DNA"/>
</dbReference>
<reference evidence="1 2" key="1">
    <citation type="submission" date="2016-10" db="EMBL/GenBank/DDBJ databases">
        <authorList>
            <person name="de Groot N.N."/>
        </authorList>
    </citation>
    <scope>NUCLEOTIDE SEQUENCE [LARGE SCALE GENOMIC DNA]</scope>
    <source>
        <strain evidence="1 2">ATCC BAA-466</strain>
    </source>
</reference>
<organism evidence="1 2">
    <name type="scientific">Facklamia miroungae</name>
    <dbReference type="NCBI Taxonomy" id="120956"/>
    <lineage>
        <taxon>Bacteria</taxon>
        <taxon>Bacillati</taxon>
        <taxon>Bacillota</taxon>
        <taxon>Bacilli</taxon>
        <taxon>Lactobacillales</taxon>
        <taxon>Aerococcaceae</taxon>
        <taxon>Facklamia</taxon>
    </lineage>
</organism>
<dbReference type="STRING" id="120956.SAMN05421791_103223"/>
<keyword evidence="2" id="KW-1185">Reference proteome</keyword>